<dbReference type="EMBL" id="UGOL01000001">
    <property type="protein sequence ID" value="STX79732.1"/>
    <property type="molecule type" value="Genomic_DNA"/>
</dbReference>
<feature type="domain" description="Inositolphosphotransferase Aur1/Ipt1" evidence="1">
    <location>
        <begin position="101"/>
        <end position="283"/>
    </location>
</feature>
<dbReference type="Pfam" id="PF14378">
    <property type="entry name" value="PAP2_3"/>
    <property type="match status" value="1"/>
</dbReference>
<sequence length="296" mass="33825">MQVIPFRYFILLAGTIVSLSLVVLVINHFIYQFPGNNYFPPNTPVMACIILLNYIGLILFFGKKNRVTCSGLELINFFIVMSIIALATNAVQLTPYPPIDKQIIKLEAQLGINMISILEWTNKYQHFKYLLAIIYDTLPYQMSILPLCVIVSGRFYILKDYYFLLLCTTLMGFSYYYFFPTTAPASELQSSLFAPEQIATGFKFHQIHNHIHPTTIEGGLIALPSFHTIWAILCVYLIKDWFIPCLLLSIINVLLILSCVLLGWHYPIDILAAIILVGLSYYLLTVIKVEARYLDL</sequence>
<dbReference type="Proteomes" id="UP000254631">
    <property type="component" value="Unassembled WGS sequence"/>
</dbReference>
<dbReference type="InterPro" id="IPR026841">
    <property type="entry name" value="Aur1/Ipt1"/>
</dbReference>
<dbReference type="GO" id="GO:0016020">
    <property type="term" value="C:membrane"/>
    <property type="evidence" value="ECO:0007669"/>
    <property type="project" value="UniProtKB-SubCell"/>
</dbReference>
<dbReference type="AlphaFoldDB" id="A0A378K945"/>
<evidence type="ECO:0000259" key="1">
    <source>
        <dbReference type="Pfam" id="PF14378"/>
    </source>
</evidence>
<proteinExistence type="predicted"/>
<name>A0A378K945_LEGPN</name>
<reference evidence="2 3" key="1">
    <citation type="submission" date="2018-06" db="EMBL/GenBank/DDBJ databases">
        <authorList>
            <consortium name="Pathogen Informatics"/>
            <person name="Doyle S."/>
        </authorList>
    </citation>
    <scope>NUCLEOTIDE SEQUENCE [LARGE SCALE GENOMIC DNA]</scope>
    <source>
        <strain evidence="2 3">NCTC12000</strain>
    </source>
</reference>
<organism evidence="2 3">
    <name type="scientific">Legionella pneumophila</name>
    <dbReference type="NCBI Taxonomy" id="446"/>
    <lineage>
        <taxon>Bacteria</taxon>
        <taxon>Pseudomonadati</taxon>
        <taxon>Pseudomonadota</taxon>
        <taxon>Gammaproteobacteria</taxon>
        <taxon>Legionellales</taxon>
        <taxon>Legionellaceae</taxon>
        <taxon>Legionella</taxon>
    </lineage>
</organism>
<protein>
    <recommendedName>
        <fullName evidence="1">Inositolphosphotransferase Aur1/Ipt1 domain-containing protein</fullName>
    </recommendedName>
</protein>
<evidence type="ECO:0000313" key="2">
    <source>
        <dbReference type="EMBL" id="STX79732.1"/>
    </source>
</evidence>
<gene>
    <name evidence="2" type="ORF">NCTC12000_01725</name>
</gene>
<dbReference type="RefSeq" id="WP_027220079.1">
    <property type="nucleotide sequence ID" value="NZ_CAXYJC010000001.1"/>
</dbReference>
<evidence type="ECO:0000313" key="3">
    <source>
        <dbReference type="Proteomes" id="UP000254631"/>
    </source>
</evidence>
<accession>A0A378K945</accession>